<feature type="region of interest" description="Disordered" evidence="1">
    <location>
        <begin position="1"/>
        <end position="50"/>
    </location>
</feature>
<dbReference type="AlphaFoldDB" id="A0A817YU48"/>
<gene>
    <name evidence="2" type="ORF">FME351_LOCUS7584</name>
</gene>
<dbReference type="Proteomes" id="UP000663869">
    <property type="component" value="Unassembled WGS sequence"/>
</dbReference>
<organism evidence="2 3">
    <name type="scientific">Rotaria socialis</name>
    <dbReference type="NCBI Taxonomy" id="392032"/>
    <lineage>
        <taxon>Eukaryota</taxon>
        <taxon>Metazoa</taxon>
        <taxon>Spiralia</taxon>
        <taxon>Gnathifera</taxon>
        <taxon>Rotifera</taxon>
        <taxon>Eurotatoria</taxon>
        <taxon>Bdelloidea</taxon>
        <taxon>Philodinida</taxon>
        <taxon>Philodinidae</taxon>
        <taxon>Rotaria</taxon>
    </lineage>
</organism>
<evidence type="ECO:0000313" key="3">
    <source>
        <dbReference type="Proteomes" id="UP000663869"/>
    </source>
</evidence>
<dbReference type="EMBL" id="CAJNYU010000714">
    <property type="protein sequence ID" value="CAF3384725.1"/>
    <property type="molecule type" value="Genomic_DNA"/>
</dbReference>
<feature type="compositionally biased region" description="Polar residues" evidence="1">
    <location>
        <begin position="1"/>
        <end position="19"/>
    </location>
</feature>
<evidence type="ECO:0000256" key="1">
    <source>
        <dbReference type="SAM" id="MobiDB-lite"/>
    </source>
</evidence>
<protein>
    <submittedName>
        <fullName evidence="2">Uncharacterized protein</fullName>
    </submittedName>
</protein>
<feature type="compositionally biased region" description="Low complexity" evidence="1">
    <location>
        <begin position="37"/>
        <end position="50"/>
    </location>
</feature>
<name>A0A817YU48_9BILA</name>
<reference evidence="2" key="1">
    <citation type="submission" date="2021-02" db="EMBL/GenBank/DDBJ databases">
        <authorList>
            <person name="Nowell W R."/>
        </authorList>
    </citation>
    <scope>NUCLEOTIDE SEQUENCE</scope>
</reference>
<evidence type="ECO:0000313" key="2">
    <source>
        <dbReference type="EMBL" id="CAF3384725.1"/>
    </source>
</evidence>
<sequence length="92" mass="9950">MEGNQTAENFTGTPTGQFIPNNNQPESPPPPYDQVTQQRSNNQSNRRNENEIIGGTVAVYGTGVGGTPTIIINRIQSMIVVAYTMILALDVT</sequence>
<accession>A0A817YU48</accession>
<proteinExistence type="predicted"/>
<comment type="caution">
    <text evidence="2">The sequence shown here is derived from an EMBL/GenBank/DDBJ whole genome shotgun (WGS) entry which is preliminary data.</text>
</comment>